<evidence type="ECO:0000256" key="1">
    <source>
        <dbReference type="ARBA" id="ARBA00008857"/>
    </source>
</evidence>
<dbReference type="InterPro" id="IPR050090">
    <property type="entry name" value="Tyrosine_recombinase_XerCD"/>
</dbReference>
<keyword evidence="2" id="KW-0238">DNA-binding</keyword>
<dbReference type="Proteomes" id="UP000238701">
    <property type="component" value="Unassembled WGS sequence"/>
</dbReference>
<evidence type="ECO:0000313" key="5">
    <source>
        <dbReference type="EMBL" id="SPF44756.1"/>
    </source>
</evidence>
<evidence type="ECO:0000256" key="3">
    <source>
        <dbReference type="ARBA" id="ARBA00023172"/>
    </source>
</evidence>
<dbReference type="InterPro" id="IPR010998">
    <property type="entry name" value="Integrase_recombinase_N"/>
</dbReference>
<evidence type="ECO:0000256" key="2">
    <source>
        <dbReference type="ARBA" id="ARBA00023125"/>
    </source>
</evidence>
<name>A0A2U3KYJ7_9BACT</name>
<evidence type="ECO:0000313" key="6">
    <source>
        <dbReference type="Proteomes" id="UP000238701"/>
    </source>
</evidence>
<feature type="domain" description="Tyr recombinase" evidence="4">
    <location>
        <begin position="187"/>
        <end position="370"/>
    </location>
</feature>
<dbReference type="SUPFAM" id="SSF56349">
    <property type="entry name" value="DNA breaking-rejoining enzymes"/>
    <property type="match status" value="1"/>
</dbReference>
<gene>
    <name evidence="5" type="ORF">SBA1_550121</name>
</gene>
<dbReference type="PROSITE" id="PS51898">
    <property type="entry name" value="TYR_RECOMBINASE"/>
    <property type="match status" value="1"/>
</dbReference>
<comment type="similarity">
    <text evidence="1">Belongs to the 'phage' integrase family.</text>
</comment>
<sequence>MANTRHQNGQIIERSGTFYVRFYDTEGKRAIRKLCVADKEHTFRKRGKRYKFSDAVKLIRDKVMGEVNAEAGATPRTNGRNWTVPDFWDEKYEPWVKENLRPSTHRGYTKLWNIYLQDHFKDRTLREYRTHEGSEFLTSLVKPLTRNTLSHVRSLASGIFTHALNLGLIENNPWRDVKVLAKVRAANPTQHYTLEEAENTISALVSRVDAQAVFALAFFLGLRPSEIAGLQWGDVDEHFTHIRRGAVRGVVGTTKTQRSQRTITLIQPVKGLLKLWRAKCGNVTVGWVFPNQKNGPLNVESFVRNVMLPLIADEGLKWKGLYAARRGCATMLVNLTGDVRAGFQVLGNSYAVLEKNYLKTSLEQGEKGMRLLEEAAQQKSLSK</sequence>
<dbReference type="GO" id="GO:0015074">
    <property type="term" value="P:DNA integration"/>
    <property type="evidence" value="ECO:0007669"/>
    <property type="project" value="InterPro"/>
</dbReference>
<dbReference type="InterPro" id="IPR011010">
    <property type="entry name" value="DNA_brk_join_enz"/>
</dbReference>
<dbReference type="GO" id="GO:0003677">
    <property type="term" value="F:DNA binding"/>
    <property type="evidence" value="ECO:0007669"/>
    <property type="project" value="UniProtKB-KW"/>
</dbReference>
<dbReference type="AlphaFoldDB" id="A0A2U3KYJ7"/>
<reference evidence="6" key="1">
    <citation type="submission" date="2018-02" db="EMBL/GenBank/DDBJ databases">
        <authorList>
            <person name="Hausmann B."/>
        </authorList>
    </citation>
    <scope>NUCLEOTIDE SEQUENCE [LARGE SCALE GENOMIC DNA]</scope>
    <source>
        <strain evidence="6">Peat soil MAG SbA1</strain>
    </source>
</reference>
<dbReference type="PANTHER" id="PTHR30349">
    <property type="entry name" value="PHAGE INTEGRASE-RELATED"/>
    <property type="match status" value="1"/>
</dbReference>
<proteinExistence type="inferred from homology"/>
<dbReference type="Gene3D" id="1.10.150.130">
    <property type="match status" value="1"/>
</dbReference>
<dbReference type="PANTHER" id="PTHR30349:SF64">
    <property type="entry name" value="PROPHAGE INTEGRASE INTD-RELATED"/>
    <property type="match status" value="1"/>
</dbReference>
<protein>
    <recommendedName>
        <fullName evidence="4">Tyr recombinase domain-containing protein</fullName>
    </recommendedName>
</protein>
<evidence type="ECO:0000259" key="4">
    <source>
        <dbReference type="PROSITE" id="PS51898"/>
    </source>
</evidence>
<dbReference type="EMBL" id="OMOD01000150">
    <property type="protein sequence ID" value="SPF44756.1"/>
    <property type="molecule type" value="Genomic_DNA"/>
</dbReference>
<dbReference type="Pfam" id="PF00589">
    <property type="entry name" value="Phage_integrase"/>
    <property type="match status" value="1"/>
</dbReference>
<dbReference type="GO" id="GO:0006310">
    <property type="term" value="P:DNA recombination"/>
    <property type="evidence" value="ECO:0007669"/>
    <property type="project" value="UniProtKB-KW"/>
</dbReference>
<accession>A0A2U3KYJ7</accession>
<dbReference type="InterPro" id="IPR002104">
    <property type="entry name" value="Integrase_catalytic"/>
</dbReference>
<dbReference type="Gene3D" id="1.10.443.10">
    <property type="entry name" value="Intergrase catalytic core"/>
    <property type="match status" value="1"/>
</dbReference>
<organism evidence="5 6">
    <name type="scientific">Candidatus Sulfotelmatobacter kueseliae</name>
    <dbReference type="NCBI Taxonomy" id="2042962"/>
    <lineage>
        <taxon>Bacteria</taxon>
        <taxon>Pseudomonadati</taxon>
        <taxon>Acidobacteriota</taxon>
        <taxon>Terriglobia</taxon>
        <taxon>Terriglobales</taxon>
        <taxon>Candidatus Korobacteraceae</taxon>
        <taxon>Candidatus Sulfotelmatobacter</taxon>
    </lineage>
</organism>
<keyword evidence="3" id="KW-0233">DNA recombination</keyword>
<dbReference type="InterPro" id="IPR013762">
    <property type="entry name" value="Integrase-like_cat_sf"/>
</dbReference>